<protein>
    <submittedName>
        <fullName evidence="1">Uncharacterized protein</fullName>
    </submittedName>
</protein>
<gene>
    <name evidence="2" type="ORF">LCGC14_2106410</name>
    <name evidence="1" type="ORF">LCGC14_2415400</name>
</gene>
<accession>A0A0F9CDF7</accession>
<evidence type="ECO:0000313" key="1">
    <source>
        <dbReference type="EMBL" id="KKL24432.1"/>
    </source>
</evidence>
<reference evidence="1" key="1">
    <citation type="journal article" date="2015" name="Nature">
        <title>Complex archaea that bridge the gap between prokaryotes and eukaryotes.</title>
        <authorList>
            <person name="Spang A."/>
            <person name="Saw J.H."/>
            <person name="Jorgensen S.L."/>
            <person name="Zaremba-Niedzwiedzka K."/>
            <person name="Martijn J."/>
            <person name="Lind A.E."/>
            <person name="van Eijk R."/>
            <person name="Schleper C."/>
            <person name="Guy L."/>
            <person name="Ettema T.J."/>
        </authorList>
    </citation>
    <scope>NUCLEOTIDE SEQUENCE</scope>
</reference>
<sequence>MDEIIYQYLMKGPMNTRETSPYQLADKLEAFRISFVHRYPCSSGSLLRIGIQKS</sequence>
<name>A0A0F9CDF7_9ZZZZ</name>
<dbReference type="AlphaFoldDB" id="A0A0F9CDF7"/>
<proteinExistence type="predicted"/>
<organism evidence="1">
    <name type="scientific">marine sediment metagenome</name>
    <dbReference type="NCBI Taxonomy" id="412755"/>
    <lineage>
        <taxon>unclassified sequences</taxon>
        <taxon>metagenomes</taxon>
        <taxon>ecological metagenomes</taxon>
    </lineage>
</organism>
<comment type="caution">
    <text evidence="1">The sequence shown here is derived from an EMBL/GenBank/DDBJ whole genome shotgun (WGS) entry which is preliminary data.</text>
</comment>
<dbReference type="EMBL" id="LAZR01036597">
    <property type="protein sequence ID" value="KKL24432.1"/>
    <property type="molecule type" value="Genomic_DNA"/>
</dbReference>
<evidence type="ECO:0000313" key="2">
    <source>
        <dbReference type="EMBL" id="KKL70289.1"/>
    </source>
</evidence>
<dbReference type="EMBL" id="LAZR01025943">
    <property type="protein sequence ID" value="KKL70289.1"/>
    <property type="molecule type" value="Genomic_DNA"/>
</dbReference>